<protein>
    <recommendedName>
        <fullName evidence="6">AAA+ ATPase domain-containing protein</fullName>
    </recommendedName>
</protein>
<evidence type="ECO:0000313" key="7">
    <source>
        <dbReference type="EMBL" id="VEN73669.1"/>
    </source>
</evidence>
<dbReference type="PANTHER" id="PTHR43087">
    <property type="entry name" value="LYSINE/ARGININE/ORNITHINE TRANSPORT SYSTEM KINASE"/>
    <property type="match status" value="1"/>
</dbReference>
<dbReference type="InterPro" id="IPR052040">
    <property type="entry name" value="GTPase/Isobutyryl-CoA_mutase"/>
</dbReference>
<keyword evidence="2" id="KW-0547">Nucleotide-binding</keyword>
<reference evidence="7" key="1">
    <citation type="submission" date="2019-01" db="EMBL/GenBank/DDBJ databases">
        <authorList>
            <consortium name="Genoscope - CEA"/>
            <person name="William W."/>
        </authorList>
    </citation>
    <scope>NUCLEOTIDE SEQUENCE</scope>
    <source>
        <strain evidence="7">CR-1</strain>
    </source>
</reference>
<dbReference type="InterPro" id="IPR003593">
    <property type="entry name" value="AAA+_ATPase"/>
</dbReference>
<dbReference type="Gene3D" id="3.40.50.300">
    <property type="entry name" value="P-loop containing nucleotide triphosphate hydrolases"/>
    <property type="match status" value="1"/>
</dbReference>
<dbReference type="Gene3D" id="3.40.630.10">
    <property type="entry name" value="Zn peptidases"/>
    <property type="match status" value="1"/>
</dbReference>
<dbReference type="GO" id="GO:0005525">
    <property type="term" value="F:GTP binding"/>
    <property type="evidence" value="ECO:0007669"/>
    <property type="project" value="UniProtKB-KW"/>
</dbReference>
<keyword evidence="5" id="KW-0143">Chaperone</keyword>
<evidence type="ECO:0000259" key="6">
    <source>
        <dbReference type="SMART" id="SM00382"/>
    </source>
</evidence>
<dbReference type="EMBL" id="CAACVI010000012">
    <property type="protein sequence ID" value="VEN73669.1"/>
    <property type="molecule type" value="Genomic_DNA"/>
</dbReference>
<evidence type="ECO:0000256" key="3">
    <source>
        <dbReference type="ARBA" id="ARBA00022801"/>
    </source>
</evidence>
<dbReference type="PANTHER" id="PTHR43087:SF1">
    <property type="entry name" value="LAO_AO TRANSPORT SYSTEM ATPASE"/>
    <property type="match status" value="1"/>
</dbReference>
<dbReference type="NCBIfam" id="TIGR00750">
    <property type="entry name" value="lao"/>
    <property type="match status" value="1"/>
</dbReference>
<keyword evidence="4" id="KW-0342">GTP-binding</keyword>
<dbReference type="InterPro" id="IPR027417">
    <property type="entry name" value="P-loop_NTPase"/>
</dbReference>
<dbReference type="InterPro" id="IPR005129">
    <property type="entry name" value="GTPase_ArgK"/>
</dbReference>
<name>A0A484HK94_9BACT</name>
<keyword evidence="3" id="KW-0378">Hydrolase</keyword>
<gene>
    <name evidence="7" type="ORF">EPICR_20136</name>
</gene>
<sequence length="552" mass="58571">MIQKRRQDIIVGIKGAGEMASAAAWRLYMAGIRRVFMMETSHPSAVRRRVSFCEAVYEKRRTVEGVRASRVSDEAGIRRAWERGHIAVLADPRWDMISRMRPDVALDAILAKKNLGTGLDDAPLTLALGPGFEAGRDAHMVIETARGHHLGRIITEGFAAPNTGIPGRIGGHALKRVLRAPAEGVFEAAVEIGDRISAGEPAGTVGGKEMIAEIDGVVRGLVRTGTKAPLNMKMGDIDPRNDPSFCDAISDKARAVSGSVLEAVLRPRPSSPRVGCFETSSGEISDLAARALSGAPAAVSRAIDIVENEAPGAREILKSIAPRVGGALRVGVTGPAGAGKSSFLNCLGQRFREKNFTVGVVAVDPTSPFSGGAMLGDRIRMRDLAADRGVFIRSMASRGARGAFSARAREAADVLDASGKDVVLIETAGAGQLDMDIVDAVHVVIALTTPEGGDIIQAMKAGLMEVADIFAVNKSDIKGAERMKSDLAAAIRMGTPRDRRGGRREPAVRLCDSKKGIGFDDIYADIIERRPCPARREAREKCGKSGPSHAGR</sequence>
<dbReference type="AlphaFoldDB" id="A0A484HK94"/>
<dbReference type="Pfam" id="PF03308">
    <property type="entry name" value="MeaB"/>
    <property type="match status" value="1"/>
</dbReference>
<organism evidence="7">
    <name type="scientific">uncultured Desulfobacteraceae bacterium</name>
    <dbReference type="NCBI Taxonomy" id="218296"/>
    <lineage>
        <taxon>Bacteria</taxon>
        <taxon>Pseudomonadati</taxon>
        <taxon>Thermodesulfobacteriota</taxon>
        <taxon>Desulfobacteria</taxon>
        <taxon>Desulfobacterales</taxon>
        <taxon>Desulfobacteraceae</taxon>
        <taxon>environmental samples</taxon>
    </lineage>
</organism>
<evidence type="ECO:0000256" key="2">
    <source>
        <dbReference type="ARBA" id="ARBA00022741"/>
    </source>
</evidence>
<dbReference type="GO" id="GO:0003924">
    <property type="term" value="F:GTPase activity"/>
    <property type="evidence" value="ECO:0007669"/>
    <property type="project" value="InterPro"/>
</dbReference>
<dbReference type="InterPro" id="IPR017695">
    <property type="entry name" value="Se-dep_Mo_hydrolase_YqeB"/>
</dbReference>
<accession>A0A484HK94</accession>
<evidence type="ECO:0000256" key="1">
    <source>
        <dbReference type="ARBA" id="ARBA00009625"/>
    </source>
</evidence>
<evidence type="ECO:0000256" key="5">
    <source>
        <dbReference type="ARBA" id="ARBA00023186"/>
    </source>
</evidence>
<feature type="domain" description="AAA+ ATPase" evidence="6">
    <location>
        <begin position="326"/>
        <end position="470"/>
    </location>
</feature>
<dbReference type="SMART" id="SM00382">
    <property type="entry name" value="AAA"/>
    <property type="match status" value="1"/>
</dbReference>
<dbReference type="NCBIfam" id="TIGR03309">
    <property type="entry name" value="matur_yqeB"/>
    <property type="match status" value="1"/>
</dbReference>
<proteinExistence type="inferred from homology"/>
<dbReference type="SUPFAM" id="SSF52540">
    <property type="entry name" value="P-loop containing nucleoside triphosphate hydrolases"/>
    <property type="match status" value="1"/>
</dbReference>
<comment type="similarity">
    <text evidence="1">Belongs to the SIMIBI class G3E GTPase family. ArgK/MeaB subfamily.</text>
</comment>
<evidence type="ECO:0000256" key="4">
    <source>
        <dbReference type="ARBA" id="ARBA00023134"/>
    </source>
</evidence>